<reference evidence="2" key="1">
    <citation type="journal article" date="2023" name="IScience">
        <title>Live-bearing cockroach genome reveals convergent evolutionary mechanisms linked to viviparity in insects and beyond.</title>
        <authorList>
            <person name="Fouks B."/>
            <person name="Harrison M.C."/>
            <person name="Mikhailova A.A."/>
            <person name="Marchal E."/>
            <person name="English S."/>
            <person name="Carruthers M."/>
            <person name="Jennings E.C."/>
            <person name="Chiamaka E.L."/>
            <person name="Frigard R.A."/>
            <person name="Pippel M."/>
            <person name="Attardo G.M."/>
            <person name="Benoit J.B."/>
            <person name="Bornberg-Bauer E."/>
            <person name="Tobe S.S."/>
        </authorList>
    </citation>
    <scope>NUCLEOTIDE SEQUENCE</scope>
    <source>
        <strain evidence="2">Stay&amp;Tobe</strain>
    </source>
</reference>
<evidence type="ECO:0000313" key="2">
    <source>
        <dbReference type="EMBL" id="KAJ9596301.1"/>
    </source>
</evidence>
<comment type="caution">
    <text evidence="2">The sequence shown here is derived from an EMBL/GenBank/DDBJ whole genome shotgun (WGS) entry which is preliminary data.</text>
</comment>
<name>A0AAD8AC10_DIPPU</name>
<evidence type="ECO:0000259" key="1">
    <source>
        <dbReference type="PROSITE" id="PS50904"/>
    </source>
</evidence>
<dbReference type="PROSITE" id="PS50904">
    <property type="entry name" value="PRELI_MSF1"/>
    <property type="match status" value="1"/>
</dbReference>
<organism evidence="2 3">
    <name type="scientific">Diploptera punctata</name>
    <name type="common">Pacific beetle cockroach</name>
    <dbReference type="NCBI Taxonomy" id="6984"/>
    <lineage>
        <taxon>Eukaryota</taxon>
        <taxon>Metazoa</taxon>
        <taxon>Ecdysozoa</taxon>
        <taxon>Arthropoda</taxon>
        <taxon>Hexapoda</taxon>
        <taxon>Insecta</taxon>
        <taxon>Pterygota</taxon>
        <taxon>Neoptera</taxon>
        <taxon>Polyneoptera</taxon>
        <taxon>Dictyoptera</taxon>
        <taxon>Blattodea</taxon>
        <taxon>Blaberoidea</taxon>
        <taxon>Blaberidae</taxon>
        <taxon>Diplopterinae</taxon>
        <taxon>Diploptera</taxon>
    </lineage>
</organism>
<dbReference type="GO" id="GO:0005758">
    <property type="term" value="C:mitochondrial intermembrane space"/>
    <property type="evidence" value="ECO:0007669"/>
    <property type="project" value="InterPro"/>
</dbReference>
<protein>
    <recommendedName>
        <fullName evidence="1">PRELI/MSF1 domain-containing protein</fullName>
    </recommendedName>
</protein>
<feature type="domain" description="PRELI/MSF1" evidence="1">
    <location>
        <begin position="2"/>
        <end position="170"/>
    </location>
</feature>
<dbReference type="Pfam" id="PF04707">
    <property type="entry name" value="PRELI"/>
    <property type="match status" value="1"/>
</dbReference>
<sequence>MVKYFENTSTFYFSWDQVAQGFWKRYPNPESNHVLTEDTVFREMRGHKLYTKRLLSKTNRVPKWGERFINARTVKIIEESVVDPKEKVLVTYTRNIGYVRVMSVVEKVVYTVSKENPNWTIAQRSAWIDSQVFGFGRAIQAFGLERFRKNCQKMVGGFNYVLSTMFPHTAAAKASSSEETSTQISKKEALKDAAKKATDLAKSKAGPIYASCQPNQT</sequence>
<dbReference type="InterPro" id="IPR006797">
    <property type="entry name" value="PRELI/MSF1_dom"/>
</dbReference>
<dbReference type="PANTHER" id="PTHR11158">
    <property type="entry name" value="MSF1/PX19 RELATED"/>
    <property type="match status" value="1"/>
</dbReference>
<keyword evidence="3" id="KW-1185">Reference proteome</keyword>
<proteinExistence type="predicted"/>
<dbReference type="AlphaFoldDB" id="A0AAD8AC10"/>
<evidence type="ECO:0000313" key="3">
    <source>
        <dbReference type="Proteomes" id="UP001233999"/>
    </source>
</evidence>
<dbReference type="InterPro" id="IPR037365">
    <property type="entry name" value="Slowmo/Ups"/>
</dbReference>
<reference evidence="2" key="2">
    <citation type="submission" date="2023-05" db="EMBL/GenBank/DDBJ databases">
        <authorList>
            <person name="Fouks B."/>
        </authorList>
    </citation>
    <scope>NUCLEOTIDE SEQUENCE</scope>
    <source>
        <strain evidence="2">Stay&amp;Tobe</strain>
        <tissue evidence="2">Testes</tissue>
    </source>
</reference>
<dbReference type="EMBL" id="JASPKZ010001997">
    <property type="protein sequence ID" value="KAJ9596301.1"/>
    <property type="molecule type" value="Genomic_DNA"/>
</dbReference>
<dbReference type="Proteomes" id="UP001233999">
    <property type="component" value="Unassembled WGS sequence"/>
</dbReference>
<accession>A0AAD8AC10</accession>
<gene>
    <name evidence="2" type="ORF">L9F63_012668</name>
</gene>